<dbReference type="InterPro" id="IPR036389">
    <property type="entry name" value="RNase_III_sf"/>
</dbReference>
<dbReference type="GO" id="GO:0004525">
    <property type="term" value="F:ribonuclease III activity"/>
    <property type="evidence" value="ECO:0007669"/>
    <property type="project" value="InterPro"/>
</dbReference>
<evidence type="ECO:0000259" key="1">
    <source>
        <dbReference type="PROSITE" id="PS50142"/>
    </source>
</evidence>
<dbReference type="InterPro" id="IPR000999">
    <property type="entry name" value="RNase_III_dom"/>
</dbReference>
<dbReference type="CDD" id="cd00593">
    <property type="entry name" value="RIBOc"/>
    <property type="match status" value="1"/>
</dbReference>
<name>A0A9W9SHJ5_9EURO</name>
<dbReference type="RefSeq" id="XP_056482494.1">
    <property type="nucleotide sequence ID" value="XM_056636464.1"/>
</dbReference>
<dbReference type="Gene3D" id="1.10.1520.10">
    <property type="entry name" value="Ribonuclease III domain"/>
    <property type="match status" value="1"/>
</dbReference>
<keyword evidence="3" id="KW-1185">Reference proteome</keyword>
<dbReference type="EMBL" id="JAPZBU010000011">
    <property type="protein sequence ID" value="KAJ5378708.1"/>
    <property type="molecule type" value="Genomic_DNA"/>
</dbReference>
<dbReference type="GO" id="GO:0006396">
    <property type="term" value="P:RNA processing"/>
    <property type="evidence" value="ECO:0007669"/>
    <property type="project" value="InterPro"/>
</dbReference>
<dbReference type="AlphaFoldDB" id="A0A9W9SHJ5"/>
<dbReference type="SUPFAM" id="SSF69065">
    <property type="entry name" value="RNase III domain-like"/>
    <property type="match status" value="1"/>
</dbReference>
<reference evidence="2" key="2">
    <citation type="journal article" date="2023" name="IMA Fungus">
        <title>Comparative genomic study of the Penicillium genus elucidates a diverse pangenome and 15 lateral gene transfer events.</title>
        <authorList>
            <person name="Petersen C."/>
            <person name="Sorensen T."/>
            <person name="Nielsen M.R."/>
            <person name="Sondergaard T.E."/>
            <person name="Sorensen J.L."/>
            <person name="Fitzpatrick D.A."/>
            <person name="Frisvad J.C."/>
            <person name="Nielsen K.L."/>
        </authorList>
    </citation>
    <scope>NUCLEOTIDE SEQUENCE</scope>
    <source>
        <strain evidence="2">IBT 29677</strain>
    </source>
</reference>
<reference evidence="2" key="1">
    <citation type="submission" date="2022-12" db="EMBL/GenBank/DDBJ databases">
        <authorList>
            <person name="Petersen C."/>
        </authorList>
    </citation>
    <scope>NUCLEOTIDE SEQUENCE</scope>
    <source>
        <strain evidence="2">IBT 29677</strain>
    </source>
</reference>
<dbReference type="PROSITE" id="PS50142">
    <property type="entry name" value="RNASE_3_2"/>
    <property type="match status" value="1"/>
</dbReference>
<evidence type="ECO:0000313" key="3">
    <source>
        <dbReference type="Proteomes" id="UP001147747"/>
    </source>
</evidence>
<dbReference type="Proteomes" id="UP001147747">
    <property type="component" value="Unassembled WGS sequence"/>
</dbReference>
<comment type="caution">
    <text evidence="2">The sequence shown here is derived from an EMBL/GenBank/DDBJ whole genome shotgun (WGS) entry which is preliminary data.</text>
</comment>
<sequence>MSYPPGEEIPYTFEDESLRDEALEAASAFSKPEGNKRLALIGDAVLRLILYMHGYVRGWSTEQMSDLQSKIVGTNVNLVLVGFHRGLDRVIRPNPAQNYVQERLMATTMEAIIGAVYLDSGEDIVVTRQFIVDLGLLPDLPE</sequence>
<accession>A0A9W9SHJ5</accession>
<dbReference type="Pfam" id="PF00636">
    <property type="entry name" value="Ribonuclease_3"/>
    <property type="match status" value="1"/>
</dbReference>
<dbReference type="OrthoDB" id="67027at2759"/>
<dbReference type="SMART" id="SM00535">
    <property type="entry name" value="RIBOc"/>
    <property type="match status" value="1"/>
</dbReference>
<gene>
    <name evidence="2" type="ORF">N7509_011827</name>
</gene>
<evidence type="ECO:0000313" key="2">
    <source>
        <dbReference type="EMBL" id="KAJ5378708.1"/>
    </source>
</evidence>
<dbReference type="GeneID" id="81375444"/>
<proteinExistence type="predicted"/>
<feature type="domain" description="RNase III" evidence="1">
    <location>
        <begin position="7"/>
        <end position="121"/>
    </location>
</feature>
<protein>
    <submittedName>
        <fullName evidence="2">RNAse III</fullName>
    </submittedName>
</protein>
<organism evidence="2 3">
    <name type="scientific">Penicillium cosmopolitanum</name>
    <dbReference type="NCBI Taxonomy" id="1131564"/>
    <lineage>
        <taxon>Eukaryota</taxon>
        <taxon>Fungi</taxon>
        <taxon>Dikarya</taxon>
        <taxon>Ascomycota</taxon>
        <taxon>Pezizomycotina</taxon>
        <taxon>Eurotiomycetes</taxon>
        <taxon>Eurotiomycetidae</taxon>
        <taxon>Eurotiales</taxon>
        <taxon>Aspergillaceae</taxon>
        <taxon>Penicillium</taxon>
    </lineage>
</organism>